<dbReference type="SUPFAM" id="SSF53850">
    <property type="entry name" value="Periplasmic binding protein-like II"/>
    <property type="match status" value="1"/>
</dbReference>
<sequence>MSPFESVDLNQLRVLAALLSSRSVTRTARQLGMSQPAVSRSLAVLRHLFSDPLLVKTGSGMTLTQRAEALREPVDAWLFATRQVVRQTGAADGGCPSGPIRIASTDFGVLSVIEPAMPFIMQHAPDLVLDICSLVPESLNLLSGGAVDVVVSGFDPEPGRTHERHLFTETYCCVFQRDHPLASVGSDVPLSTEELLNWPHVLVTVNGMDVDPFGMALGSAVDQRRVAARLPFFASAPLLLQKTNALFVTPLKTYQYFLQAGFALTSRPAQVDFGTFDYWLYWHERSRRDPAIQWLLDAFSKPFNSSSAR</sequence>
<dbReference type="InterPro" id="IPR036390">
    <property type="entry name" value="WH_DNA-bd_sf"/>
</dbReference>
<evidence type="ECO:0000256" key="1">
    <source>
        <dbReference type="ARBA" id="ARBA00009437"/>
    </source>
</evidence>
<reference evidence="6 7" key="1">
    <citation type="journal article" date="2015" name="Antonie Van Leeuwenhoek">
        <title>Lampropedia puyangensis sp. nov., isolated from symptomatic bark of Populus ? euramericana canker and emended description of Lampropedia hyalina (Ehrenberg 1832) Lee et al. 2004.</title>
        <authorList>
            <person name="Li Y."/>
            <person name="Wang T."/>
            <person name="Piao C.G."/>
            <person name="Wang L.F."/>
            <person name="Tian G.Z."/>
            <person name="Zhu T.H."/>
            <person name="Guo M.W."/>
        </authorList>
    </citation>
    <scope>NUCLEOTIDE SEQUENCE [LARGE SCALE GENOMIC DNA]</scope>
    <source>
        <strain evidence="6 7">2-bin</strain>
    </source>
</reference>
<dbReference type="CDD" id="cd00090">
    <property type="entry name" value="HTH_ARSR"/>
    <property type="match status" value="1"/>
</dbReference>
<feature type="domain" description="HTH lysR-type" evidence="5">
    <location>
        <begin position="7"/>
        <end position="64"/>
    </location>
</feature>
<dbReference type="PROSITE" id="PS50931">
    <property type="entry name" value="HTH_LYSR"/>
    <property type="match status" value="1"/>
</dbReference>
<evidence type="ECO:0000259" key="5">
    <source>
        <dbReference type="PROSITE" id="PS50931"/>
    </source>
</evidence>
<evidence type="ECO:0000256" key="4">
    <source>
        <dbReference type="ARBA" id="ARBA00023163"/>
    </source>
</evidence>
<accession>A0A4S8F1E9</accession>
<name>A0A4S8F1E9_9BURK</name>
<dbReference type="InterPro" id="IPR050389">
    <property type="entry name" value="LysR-type_TF"/>
</dbReference>
<dbReference type="Pfam" id="PF00126">
    <property type="entry name" value="HTH_1"/>
    <property type="match status" value="1"/>
</dbReference>
<dbReference type="InterPro" id="IPR037402">
    <property type="entry name" value="YidZ_PBP2"/>
</dbReference>
<dbReference type="EMBL" id="STFG01000009">
    <property type="protein sequence ID" value="THU01078.1"/>
    <property type="molecule type" value="Genomic_DNA"/>
</dbReference>
<comment type="similarity">
    <text evidence="1">Belongs to the LysR transcriptional regulatory family.</text>
</comment>
<dbReference type="Gene3D" id="3.40.190.10">
    <property type="entry name" value="Periplasmic binding protein-like II"/>
    <property type="match status" value="2"/>
</dbReference>
<dbReference type="SUPFAM" id="SSF46785">
    <property type="entry name" value="Winged helix' DNA-binding domain"/>
    <property type="match status" value="1"/>
</dbReference>
<dbReference type="PANTHER" id="PTHR30118:SF15">
    <property type="entry name" value="TRANSCRIPTIONAL REGULATORY PROTEIN"/>
    <property type="match status" value="1"/>
</dbReference>
<proteinExistence type="inferred from homology"/>
<dbReference type="RefSeq" id="WP_136573594.1">
    <property type="nucleotide sequence ID" value="NZ_STFG01000009.1"/>
</dbReference>
<dbReference type="InterPro" id="IPR005119">
    <property type="entry name" value="LysR_subst-bd"/>
</dbReference>
<protein>
    <submittedName>
        <fullName evidence="6">LysR family transcriptional regulator</fullName>
    </submittedName>
</protein>
<evidence type="ECO:0000256" key="3">
    <source>
        <dbReference type="ARBA" id="ARBA00023125"/>
    </source>
</evidence>
<dbReference type="Pfam" id="PF03466">
    <property type="entry name" value="LysR_substrate"/>
    <property type="match status" value="1"/>
</dbReference>
<evidence type="ECO:0000256" key="2">
    <source>
        <dbReference type="ARBA" id="ARBA00023015"/>
    </source>
</evidence>
<dbReference type="GO" id="GO:0003700">
    <property type="term" value="F:DNA-binding transcription factor activity"/>
    <property type="evidence" value="ECO:0007669"/>
    <property type="project" value="InterPro"/>
</dbReference>
<dbReference type="Gene3D" id="1.10.10.10">
    <property type="entry name" value="Winged helix-like DNA-binding domain superfamily/Winged helix DNA-binding domain"/>
    <property type="match status" value="1"/>
</dbReference>
<dbReference type="InterPro" id="IPR011991">
    <property type="entry name" value="ArsR-like_HTH"/>
</dbReference>
<dbReference type="OrthoDB" id="8583877at2"/>
<dbReference type="CDD" id="cd08417">
    <property type="entry name" value="PBP2_Nitroaromatics_like"/>
    <property type="match status" value="1"/>
</dbReference>
<keyword evidence="2" id="KW-0805">Transcription regulation</keyword>
<comment type="caution">
    <text evidence="6">The sequence shown here is derived from an EMBL/GenBank/DDBJ whole genome shotgun (WGS) entry which is preliminary data.</text>
</comment>
<evidence type="ECO:0000313" key="6">
    <source>
        <dbReference type="EMBL" id="THU01078.1"/>
    </source>
</evidence>
<dbReference type="AlphaFoldDB" id="A0A4S8F1E9"/>
<dbReference type="GO" id="GO:0003677">
    <property type="term" value="F:DNA binding"/>
    <property type="evidence" value="ECO:0007669"/>
    <property type="project" value="UniProtKB-KW"/>
</dbReference>
<keyword evidence="3" id="KW-0238">DNA-binding</keyword>
<keyword evidence="4" id="KW-0804">Transcription</keyword>
<keyword evidence="7" id="KW-1185">Reference proteome</keyword>
<dbReference type="InterPro" id="IPR000847">
    <property type="entry name" value="LysR_HTH_N"/>
</dbReference>
<evidence type="ECO:0000313" key="7">
    <source>
        <dbReference type="Proteomes" id="UP000308917"/>
    </source>
</evidence>
<dbReference type="Proteomes" id="UP000308917">
    <property type="component" value="Unassembled WGS sequence"/>
</dbReference>
<gene>
    <name evidence="6" type="ORF">E9531_09880</name>
</gene>
<organism evidence="6 7">
    <name type="scientific">Lampropedia puyangensis</name>
    <dbReference type="NCBI Taxonomy" id="1330072"/>
    <lineage>
        <taxon>Bacteria</taxon>
        <taxon>Pseudomonadati</taxon>
        <taxon>Pseudomonadota</taxon>
        <taxon>Betaproteobacteria</taxon>
        <taxon>Burkholderiales</taxon>
        <taxon>Comamonadaceae</taxon>
        <taxon>Lampropedia</taxon>
    </lineage>
</organism>
<dbReference type="InterPro" id="IPR036388">
    <property type="entry name" value="WH-like_DNA-bd_sf"/>
</dbReference>
<dbReference type="PANTHER" id="PTHR30118">
    <property type="entry name" value="HTH-TYPE TRANSCRIPTIONAL REGULATOR LEUO-RELATED"/>
    <property type="match status" value="1"/>
</dbReference>